<evidence type="ECO:0000313" key="3">
    <source>
        <dbReference type="Proteomes" id="UP000008022"/>
    </source>
</evidence>
<dbReference type="Gramene" id="ORUFI08G20650.1">
    <property type="protein sequence ID" value="ORUFI08G20650.1"/>
    <property type="gene ID" value="ORUFI08G20650"/>
</dbReference>
<feature type="region of interest" description="Disordered" evidence="1">
    <location>
        <begin position="250"/>
        <end position="295"/>
    </location>
</feature>
<dbReference type="HOGENOM" id="CLU_633693_0_0_1"/>
<organism evidence="2 3">
    <name type="scientific">Oryza rufipogon</name>
    <name type="common">Brownbeard rice</name>
    <name type="synonym">Asian wild rice</name>
    <dbReference type="NCBI Taxonomy" id="4529"/>
    <lineage>
        <taxon>Eukaryota</taxon>
        <taxon>Viridiplantae</taxon>
        <taxon>Streptophyta</taxon>
        <taxon>Embryophyta</taxon>
        <taxon>Tracheophyta</taxon>
        <taxon>Spermatophyta</taxon>
        <taxon>Magnoliopsida</taxon>
        <taxon>Liliopsida</taxon>
        <taxon>Poales</taxon>
        <taxon>Poaceae</taxon>
        <taxon>BOP clade</taxon>
        <taxon>Oryzoideae</taxon>
        <taxon>Oryzeae</taxon>
        <taxon>Oryzinae</taxon>
        <taxon>Oryza</taxon>
    </lineage>
</organism>
<dbReference type="AlphaFoldDB" id="A0A0E0QKE7"/>
<keyword evidence="3" id="KW-1185">Reference proteome</keyword>
<evidence type="ECO:0000256" key="1">
    <source>
        <dbReference type="SAM" id="MobiDB-lite"/>
    </source>
</evidence>
<feature type="compositionally biased region" description="Basic and acidic residues" evidence="1">
    <location>
        <begin position="269"/>
        <end position="285"/>
    </location>
</feature>
<name>A0A0E0QKE7_ORYRU</name>
<dbReference type="OMA" id="YLIGRMQ"/>
<dbReference type="Proteomes" id="UP000008022">
    <property type="component" value="Unassembled WGS sequence"/>
</dbReference>
<dbReference type="EnsemblPlants" id="ORUFI08G20650.1">
    <property type="protein sequence ID" value="ORUFI08G20650.1"/>
    <property type="gene ID" value="ORUFI08G20650"/>
</dbReference>
<protein>
    <submittedName>
        <fullName evidence="2">Uncharacterized protein</fullName>
    </submittedName>
</protein>
<evidence type="ECO:0000313" key="2">
    <source>
        <dbReference type="EnsemblPlants" id="ORUFI08G20650.1"/>
    </source>
</evidence>
<proteinExistence type="predicted"/>
<reference evidence="3" key="1">
    <citation type="submission" date="2013-06" db="EMBL/GenBank/DDBJ databases">
        <authorList>
            <person name="Zhao Q."/>
        </authorList>
    </citation>
    <scope>NUCLEOTIDE SEQUENCE</scope>
    <source>
        <strain evidence="3">cv. W1943</strain>
    </source>
</reference>
<sequence length="469" mass="47431">MDQEASLLPAASSHTVVRRKRALQLNETVYEEPEYVATKGGTYNVAEMPERLLMAADYRTSPSTAGSNAAILTVRGHSSAAASAAAAHTICALSSAAGNTIATSTAAAALMVASHSSAAAAAAAAHTICALSSAAGNTIATSTATAHSICSWSSAAGKTIATSTATAMTDSSAARSTRSIPPYLIGRMQMDGEEIAVVSSPLVEPDTIAEVPVISMDDDDHPTSPTSTKIAVEGRPQPKLRICSVDVDLSGSPNGHVPEAPQRTAWEATGERSRGLKEGNPERRTVGVGDADAEYRSPDLQARSPSIASELAAVRLVLLVTGASGLDAARAHPDDRRRFPIPSAASWLGVPVARARMTALRWVRSSTALRGNSSDAAAAAAAPSPSSASSTPTSSTFLEEMALPLAAPIMAASVVTAASKARVSSWCLPGMAAAPHCCGRGGDGGVRGGGCGGGGGGGDVDLIGGRRDL</sequence>
<reference evidence="2" key="2">
    <citation type="submission" date="2015-06" db="UniProtKB">
        <authorList>
            <consortium name="EnsemblPlants"/>
        </authorList>
    </citation>
    <scope>IDENTIFICATION</scope>
</reference>
<accession>A0A0E0QKE7</accession>